<gene>
    <name evidence="1" type="ORF">MHI_LOCUS66494</name>
</gene>
<dbReference type="AlphaFoldDB" id="A0A6V7GU58"/>
<feature type="non-terminal residue" evidence="1">
    <location>
        <position position="1"/>
    </location>
</feature>
<evidence type="ECO:0000313" key="1">
    <source>
        <dbReference type="EMBL" id="CAD1468755.1"/>
    </source>
</evidence>
<organism evidence="1 2">
    <name type="scientific">Heterotrigona itama</name>
    <dbReference type="NCBI Taxonomy" id="395501"/>
    <lineage>
        <taxon>Eukaryota</taxon>
        <taxon>Metazoa</taxon>
        <taxon>Ecdysozoa</taxon>
        <taxon>Arthropoda</taxon>
        <taxon>Hexapoda</taxon>
        <taxon>Insecta</taxon>
        <taxon>Pterygota</taxon>
        <taxon>Neoptera</taxon>
        <taxon>Endopterygota</taxon>
        <taxon>Hymenoptera</taxon>
        <taxon>Apocrita</taxon>
        <taxon>Aculeata</taxon>
        <taxon>Apoidea</taxon>
        <taxon>Anthophila</taxon>
        <taxon>Apidae</taxon>
        <taxon>Heterotrigona</taxon>
    </lineage>
</organism>
<protein>
    <submittedName>
        <fullName evidence="1">Uncharacterized protein</fullName>
    </submittedName>
</protein>
<keyword evidence="2" id="KW-1185">Reference proteome</keyword>
<dbReference type="Proteomes" id="UP000752696">
    <property type="component" value="Unassembled WGS sequence"/>
</dbReference>
<proteinExistence type="predicted"/>
<evidence type="ECO:0000313" key="2">
    <source>
        <dbReference type="Proteomes" id="UP000752696"/>
    </source>
</evidence>
<reference evidence="1" key="1">
    <citation type="submission" date="2020-07" db="EMBL/GenBank/DDBJ databases">
        <authorList>
            <person name="Nazaruddin N."/>
        </authorList>
    </citation>
    <scope>NUCLEOTIDE SEQUENCE</scope>
</reference>
<sequence>KAYKTSKLEIQNNRNTMFMFGLTITSVQTGHLIHHYFLICLARRVAGSHSVIEYRNILSFLHTFTPSSDEFILTFDFMLCRLFLNCKDSIECIDIMIINGQFDELLWKELYSIDDLICDDSSHLLCESHAFMFLRSLNHVAGRKV</sequence>
<accession>A0A6V7GU58</accession>
<name>A0A6V7GU58_9HYME</name>
<dbReference type="OrthoDB" id="10566927at2759"/>
<dbReference type="EMBL" id="CAJDYZ010001266">
    <property type="protein sequence ID" value="CAD1468755.1"/>
    <property type="molecule type" value="Genomic_DNA"/>
</dbReference>
<comment type="caution">
    <text evidence="1">The sequence shown here is derived from an EMBL/GenBank/DDBJ whole genome shotgun (WGS) entry which is preliminary data.</text>
</comment>